<accession>A0A1T5IUE8</accession>
<dbReference type="Proteomes" id="UP000190857">
    <property type="component" value="Unassembled WGS sequence"/>
</dbReference>
<evidence type="ECO:0000313" key="2">
    <source>
        <dbReference type="Proteomes" id="UP000190857"/>
    </source>
</evidence>
<proteinExistence type="predicted"/>
<dbReference type="EMBL" id="FUZP01000001">
    <property type="protein sequence ID" value="SKC42771.1"/>
    <property type="molecule type" value="Genomic_DNA"/>
</dbReference>
<dbReference type="GO" id="GO:0033499">
    <property type="term" value="P:galactose catabolic process via UDP-galactose, Leloir pathway"/>
    <property type="evidence" value="ECO:0007669"/>
    <property type="project" value="TreeGrafter"/>
</dbReference>
<dbReference type="AlphaFoldDB" id="A0A1T5IUE8"/>
<dbReference type="SUPFAM" id="SSF74650">
    <property type="entry name" value="Galactose mutarotase-like"/>
    <property type="match status" value="1"/>
</dbReference>
<gene>
    <name evidence="1" type="ORF">SAMN06309945_0862</name>
</gene>
<dbReference type="PANTHER" id="PTHR10091">
    <property type="entry name" value="ALDOSE-1-EPIMERASE"/>
    <property type="match status" value="1"/>
</dbReference>
<dbReference type="Gene3D" id="2.70.98.10">
    <property type="match status" value="1"/>
</dbReference>
<dbReference type="STRING" id="123320.SAMN06309945_0862"/>
<reference evidence="1 2" key="1">
    <citation type="submission" date="2017-02" db="EMBL/GenBank/DDBJ databases">
        <authorList>
            <person name="Peterson S.W."/>
        </authorList>
    </citation>
    <scope>NUCLEOTIDE SEQUENCE [LARGE SCALE GENOMIC DNA]</scope>
    <source>
        <strain evidence="1 2">VKM Ac-2059</strain>
    </source>
</reference>
<evidence type="ECO:0000313" key="1">
    <source>
        <dbReference type="EMBL" id="SKC42771.1"/>
    </source>
</evidence>
<keyword evidence="2" id="KW-1185">Reference proteome</keyword>
<dbReference type="InterPro" id="IPR037480">
    <property type="entry name" value="YihR-like"/>
</dbReference>
<dbReference type="Pfam" id="PF01263">
    <property type="entry name" value="Aldose_epim"/>
    <property type="match status" value="1"/>
</dbReference>
<dbReference type="InterPro" id="IPR014718">
    <property type="entry name" value="GH-type_carb-bd"/>
</dbReference>
<name>A0A1T5IUE8_9MICO</name>
<dbReference type="CDD" id="cd09022">
    <property type="entry name" value="Aldose_epim_Ec_YihR"/>
    <property type="match status" value="1"/>
</dbReference>
<organism evidence="1 2">
    <name type="scientific">Okibacterium fritillariae</name>
    <dbReference type="NCBI Taxonomy" id="123320"/>
    <lineage>
        <taxon>Bacteria</taxon>
        <taxon>Bacillati</taxon>
        <taxon>Actinomycetota</taxon>
        <taxon>Actinomycetes</taxon>
        <taxon>Micrococcales</taxon>
        <taxon>Microbacteriaceae</taxon>
        <taxon>Okibacterium</taxon>
    </lineage>
</organism>
<sequence>MTHSRAVTGDQYVLTRQASAGTVSAVITQVGAGIRRLSVNGIDIVPPYDEGVQRPYGSGIVLVPWPNRIRDGKYDLEGEEMQLDLTEPDKQNAIHGLLRFTAYDVAEQTDDSVTLSATVYPQHGYPFLLDTSVRYRLVDAGLEVTHTIENVGTGTAPTGIGTHPYVTIGDVDPDDLTVTLNCETRFTVDERLLPTGEVPVEGTEYDLRGGRRLGGLVLDDGFGQAIFENGVTEHTVAADDGRVVTVWGDENFPYWQVFTTKKYPGQSTAVAIEPMTAPTDAFNSGRDVRYLAPGETFQGTWGVRADGFAAV</sequence>
<dbReference type="GO" id="GO:0004034">
    <property type="term" value="F:aldose 1-epimerase activity"/>
    <property type="evidence" value="ECO:0007669"/>
    <property type="project" value="TreeGrafter"/>
</dbReference>
<dbReference type="OrthoDB" id="4739604at2"/>
<dbReference type="InterPro" id="IPR008183">
    <property type="entry name" value="Aldose_1/G6P_1-epimerase"/>
</dbReference>
<dbReference type="RefSeq" id="WP_079727024.1">
    <property type="nucleotide sequence ID" value="NZ_FUZP01000001.1"/>
</dbReference>
<dbReference type="GO" id="GO:0030246">
    <property type="term" value="F:carbohydrate binding"/>
    <property type="evidence" value="ECO:0007669"/>
    <property type="project" value="InterPro"/>
</dbReference>
<protein>
    <submittedName>
        <fullName evidence="1">Aldose 1-epimerase</fullName>
    </submittedName>
</protein>
<dbReference type="InterPro" id="IPR011013">
    <property type="entry name" value="Gal_mutarotase_sf_dom"/>
</dbReference>
<dbReference type="PANTHER" id="PTHR10091:SF0">
    <property type="entry name" value="GALACTOSE MUTAROTASE"/>
    <property type="match status" value="1"/>
</dbReference>
<dbReference type="GO" id="GO:0006006">
    <property type="term" value="P:glucose metabolic process"/>
    <property type="evidence" value="ECO:0007669"/>
    <property type="project" value="TreeGrafter"/>
</dbReference>